<evidence type="ECO:0000256" key="8">
    <source>
        <dbReference type="NCBIfam" id="TIGR00188"/>
    </source>
</evidence>
<evidence type="ECO:0000313" key="10">
    <source>
        <dbReference type="Proteomes" id="UP000440668"/>
    </source>
</evidence>
<evidence type="ECO:0000256" key="1">
    <source>
        <dbReference type="ARBA" id="ARBA00002663"/>
    </source>
</evidence>
<dbReference type="GO" id="GO:0042781">
    <property type="term" value="F:3'-tRNA processing endoribonuclease activity"/>
    <property type="evidence" value="ECO:0007669"/>
    <property type="project" value="TreeGrafter"/>
</dbReference>
<keyword evidence="3 7" id="KW-0540">Nuclease</keyword>
<dbReference type="InterPro" id="IPR000100">
    <property type="entry name" value="RNase_P"/>
</dbReference>
<dbReference type="Pfam" id="PF00825">
    <property type="entry name" value="Ribonuclease_P"/>
    <property type="match status" value="1"/>
</dbReference>
<dbReference type="GO" id="GO:0000049">
    <property type="term" value="F:tRNA binding"/>
    <property type="evidence" value="ECO:0007669"/>
    <property type="project" value="UniProtKB-UniRule"/>
</dbReference>
<dbReference type="NCBIfam" id="TIGR00188">
    <property type="entry name" value="rnpA"/>
    <property type="match status" value="1"/>
</dbReference>
<comment type="function">
    <text evidence="1 7">RNaseP catalyzes the removal of the 5'-leader sequence from pre-tRNA to produce the mature 5'-terminus. It can also cleave other RNA substrates such as 4.5S RNA. The protein component plays an auxiliary but essential role in vivo by binding to the 5'-leader sequence and broadening the substrate specificity of the ribozyme.</text>
</comment>
<evidence type="ECO:0000313" key="9">
    <source>
        <dbReference type="EMBL" id="MTG88338.1"/>
    </source>
</evidence>
<evidence type="ECO:0000256" key="2">
    <source>
        <dbReference type="ARBA" id="ARBA00022694"/>
    </source>
</evidence>
<evidence type="ECO:0000256" key="3">
    <source>
        <dbReference type="ARBA" id="ARBA00022722"/>
    </source>
</evidence>
<dbReference type="RefSeq" id="WP_318657296.1">
    <property type="nucleotide sequence ID" value="NZ_WMKA01000007.1"/>
</dbReference>
<dbReference type="Gene3D" id="3.30.230.10">
    <property type="match status" value="1"/>
</dbReference>
<evidence type="ECO:0000256" key="5">
    <source>
        <dbReference type="ARBA" id="ARBA00022801"/>
    </source>
</evidence>
<proteinExistence type="inferred from homology"/>
<comment type="catalytic activity">
    <reaction evidence="7">
        <text>Endonucleolytic cleavage of RNA, removing 5'-extranucleotides from tRNA precursor.</text>
        <dbReference type="EC" id="3.1.26.5"/>
    </reaction>
</comment>
<dbReference type="InterPro" id="IPR014721">
    <property type="entry name" value="Ribsml_uS5_D2-typ_fold_subgr"/>
</dbReference>
<sequence length="122" mass="13222">MLPAAHRLRRSVDFERAVRRGVRAGRSTVVVHLSEDSEGAAQPQVGFVVSKAVGNAVHRNLVKRRLRAATAARLEVLPARARAVVRALPASADATFDQLSTDVTRGLERAAQRLHERTGAGR</sequence>
<keyword evidence="6 7" id="KW-0694">RNA-binding</keyword>
<dbReference type="GO" id="GO:0004526">
    <property type="term" value="F:ribonuclease P activity"/>
    <property type="evidence" value="ECO:0007669"/>
    <property type="project" value="UniProtKB-UniRule"/>
</dbReference>
<dbReference type="PROSITE" id="PS00648">
    <property type="entry name" value="RIBONUCLEASE_P"/>
    <property type="match status" value="1"/>
</dbReference>
<dbReference type="AlphaFoldDB" id="A0A6N7ZG79"/>
<protein>
    <recommendedName>
        <fullName evidence="7 8">Ribonuclease P protein component</fullName>
        <shortName evidence="7">RNase P protein</shortName>
        <shortName evidence="7">RNaseP protein</shortName>
        <ecNumber evidence="7 8">3.1.26.5</ecNumber>
    </recommendedName>
    <alternativeName>
        <fullName evidence="7">Protein C5</fullName>
    </alternativeName>
</protein>
<organism evidence="9 10">
    <name type="scientific">Cellulosimicrobium composti</name>
    <dbReference type="NCBI Taxonomy" id="2672572"/>
    <lineage>
        <taxon>Bacteria</taxon>
        <taxon>Bacillati</taxon>
        <taxon>Actinomycetota</taxon>
        <taxon>Actinomycetes</taxon>
        <taxon>Micrococcales</taxon>
        <taxon>Promicromonosporaceae</taxon>
        <taxon>Cellulosimicrobium</taxon>
    </lineage>
</organism>
<gene>
    <name evidence="7 9" type="primary">rnpA</name>
    <name evidence="9" type="ORF">GJV82_05160</name>
</gene>
<evidence type="ECO:0000256" key="4">
    <source>
        <dbReference type="ARBA" id="ARBA00022759"/>
    </source>
</evidence>
<dbReference type="SUPFAM" id="SSF54211">
    <property type="entry name" value="Ribosomal protein S5 domain 2-like"/>
    <property type="match status" value="1"/>
</dbReference>
<comment type="subunit">
    <text evidence="7">Consists of a catalytic RNA component (M1 or rnpB) and a protein subunit.</text>
</comment>
<name>A0A6N7ZG79_9MICO</name>
<dbReference type="HAMAP" id="MF_00227">
    <property type="entry name" value="RNase_P"/>
    <property type="match status" value="1"/>
</dbReference>
<dbReference type="InterPro" id="IPR020568">
    <property type="entry name" value="Ribosomal_Su5_D2-typ_SF"/>
</dbReference>
<dbReference type="PANTHER" id="PTHR33992">
    <property type="entry name" value="RIBONUCLEASE P PROTEIN COMPONENT"/>
    <property type="match status" value="1"/>
</dbReference>
<dbReference type="EC" id="3.1.26.5" evidence="7 8"/>
<dbReference type="GO" id="GO:0001682">
    <property type="term" value="P:tRNA 5'-leader removal"/>
    <property type="evidence" value="ECO:0007669"/>
    <property type="project" value="UniProtKB-UniRule"/>
</dbReference>
<comment type="caution">
    <text evidence="9">The sequence shown here is derived from an EMBL/GenBank/DDBJ whole genome shotgun (WGS) entry which is preliminary data.</text>
</comment>
<accession>A0A6N7ZG79</accession>
<evidence type="ECO:0000256" key="7">
    <source>
        <dbReference type="HAMAP-Rule" id="MF_00227"/>
    </source>
</evidence>
<keyword evidence="2 7" id="KW-0819">tRNA processing</keyword>
<evidence type="ECO:0000256" key="6">
    <source>
        <dbReference type="ARBA" id="ARBA00022884"/>
    </source>
</evidence>
<dbReference type="InterPro" id="IPR020539">
    <property type="entry name" value="RNase_P_CS"/>
</dbReference>
<keyword evidence="5 7" id="KW-0378">Hydrolase</keyword>
<dbReference type="Proteomes" id="UP000440668">
    <property type="component" value="Unassembled WGS sequence"/>
</dbReference>
<comment type="similarity">
    <text evidence="7">Belongs to the RnpA family.</text>
</comment>
<dbReference type="EMBL" id="WMKA01000007">
    <property type="protein sequence ID" value="MTG88338.1"/>
    <property type="molecule type" value="Genomic_DNA"/>
</dbReference>
<dbReference type="PANTHER" id="PTHR33992:SF1">
    <property type="entry name" value="RIBONUCLEASE P PROTEIN COMPONENT"/>
    <property type="match status" value="1"/>
</dbReference>
<reference evidence="9 10" key="1">
    <citation type="submission" date="2019-11" db="EMBL/GenBank/DDBJ databases">
        <title>Cellulosimicrobium composti sp. nov. isolated from a compost.</title>
        <authorList>
            <person name="Yang Y."/>
        </authorList>
    </citation>
    <scope>NUCLEOTIDE SEQUENCE [LARGE SCALE GENOMIC DNA]</scope>
    <source>
        <strain evidence="9 10">BIT-GX5</strain>
    </source>
</reference>
<dbReference type="GO" id="GO:0030677">
    <property type="term" value="C:ribonuclease P complex"/>
    <property type="evidence" value="ECO:0007669"/>
    <property type="project" value="TreeGrafter"/>
</dbReference>
<keyword evidence="4 7" id="KW-0255">Endonuclease</keyword>